<evidence type="ECO:0000259" key="2">
    <source>
        <dbReference type="Pfam" id="PF26133"/>
    </source>
</evidence>
<feature type="domain" description="DUF8039" evidence="2">
    <location>
        <begin position="319"/>
        <end position="411"/>
    </location>
</feature>
<dbReference type="Proteomes" id="UP000298652">
    <property type="component" value="Chromosome 2"/>
</dbReference>
<dbReference type="AlphaFoldDB" id="A0A4U6VRS9"/>
<dbReference type="PANTHER" id="PTHR33018:SF34">
    <property type="entry name" value="OS02G0472350 PROTEIN"/>
    <property type="match status" value="1"/>
</dbReference>
<dbReference type="EMBL" id="CM016553">
    <property type="protein sequence ID" value="TKW31313.1"/>
    <property type="molecule type" value="Genomic_DNA"/>
</dbReference>
<feature type="region of interest" description="Disordered" evidence="1">
    <location>
        <begin position="422"/>
        <end position="476"/>
    </location>
</feature>
<evidence type="ECO:0000313" key="4">
    <source>
        <dbReference type="Proteomes" id="UP000298652"/>
    </source>
</evidence>
<organism evidence="3 4">
    <name type="scientific">Setaria viridis</name>
    <name type="common">Green bristlegrass</name>
    <name type="synonym">Setaria italica subsp. viridis</name>
    <dbReference type="NCBI Taxonomy" id="4556"/>
    <lineage>
        <taxon>Eukaryota</taxon>
        <taxon>Viridiplantae</taxon>
        <taxon>Streptophyta</taxon>
        <taxon>Embryophyta</taxon>
        <taxon>Tracheophyta</taxon>
        <taxon>Spermatophyta</taxon>
        <taxon>Magnoliopsida</taxon>
        <taxon>Liliopsida</taxon>
        <taxon>Poales</taxon>
        <taxon>Poaceae</taxon>
        <taxon>PACMAD clade</taxon>
        <taxon>Panicoideae</taxon>
        <taxon>Panicodae</taxon>
        <taxon>Paniceae</taxon>
        <taxon>Cenchrinae</taxon>
        <taxon>Setaria</taxon>
    </lineage>
</organism>
<feature type="region of interest" description="Disordered" evidence="1">
    <location>
        <begin position="546"/>
        <end position="569"/>
    </location>
</feature>
<evidence type="ECO:0000256" key="1">
    <source>
        <dbReference type="SAM" id="MobiDB-lite"/>
    </source>
</evidence>
<dbReference type="PANTHER" id="PTHR33018">
    <property type="entry name" value="OS10G0338966 PROTEIN-RELATED"/>
    <property type="match status" value="1"/>
</dbReference>
<accession>A0A4U6VRS9</accession>
<dbReference type="Gramene" id="TKW31313">
    <property type="protein sequence ID" value="TKW31313"/>
    <property type="gene ID" value="SEVIR_2G097300v2"/>
</dbReference>
<reference evidence="3" key="1">
    <citation type="submission" date="2019-03" db="EMBL/GenBank/DDBJ databases">
        <title>WGS assembly of Setaria viridis.</title>
        <authorList>
            <person name="Huang P."/>
            <person name="Jenkins J."/>
            <person name="Grimwood J."/>
            <person name="Barry K."/>
            <person name="Healey A."/>
            <person name="Mamidi S."/>
            <person name="Sreedasyam A."/>
            <person name="Shu S."/>
            <person name="Feldman M."/>
            <person name="Wu J."/>
            <person name="Yu Y."/>
            <person name="Chen C."/>
            <person name="Johnson J."/>
            <person name="Rokhsar D."/>
            <person name="Baxter I."/>
            <person name="Schmutz J."/>
            <person name="Brutnell T."/>
            <person name="Kellogg E."/>
        </authorList>
    </citation>
    <scope>NUCLEOTIDE SEQUENCE [LARGE SCALE GENOMIC DNA]</scope>
</reference>
<dbReference type="InterPro" id="IPR058352">
    <property type="entry name" value="DUF8039"/>
</dbReference>
<gene>
    <name evidence="3" type="ORF">SEVIR_2G097300v2</name>
</gene>
<dbReference type="Pfam" id="PF26133">
    <property type="entry name" value="DUF8039"/>
    <property type="match status" value="1"/>
</dbReference>
<sequence>MTGDGGDDAPAEEEEEISEVYESLYRCRKKKLEGHTIITEVDDEGAPIGPPAKAKELKKFAFKKMEIAFQTYKKNLHKDFIKKGIEPDLENKFQKLAPYWDEFKKYKLSEDAKKQTTQATENTSKKKYFHHLGQGGYKTVMPKWQRMEDDLMAKGIVLATLDWPLRAKNFFYAHGSTLNRENGSFITTDSLIAEFNRLQDALKAKQQGSFKPDREKDELTYALRNLEHSGPVRGMGVVPWKKGFSEDKKLCVLEEQAASSNERMDRLQETLALSQAGAASAANVGIISPTSQRRSSIASTEFQLVEESSDMIEGNNEHYPMDDTTVRTLCELLTPMRKTVKVVAHCNAEVPVPGGIIHGVEIPKGYARVQVDRVETGWKDLDFEILIGNGETELGYAIHTWICWDKRYIRFLQVATVPASSLQSSRHRSPTPPSRDAPTPRDQSMSPLSPPDIRDHSMSPPLPQPPLPKKKNSKDRDYFRGPDDIWIEFESLWYLYHQDALDKSLISAWIKEIKEELIAQERLRAIQEQLCGFLLEEVVNPKGEFYDDGTSENKKGDNHLVPLSTTDRY</sequence>
<proteinExistence type="predicted"/>
<protein>
    <recommendedName>
        <fullName evidence="2">DUF8039 domain-containing protein</fullName>
    </recommendedName>
</protein>
<name>A0A4U6VRS9_SETVI</name>
<keyword evidence="4" id="KW-1185">Reference proteome</keyword>
<evidence type="ECO:0000313" key="3">
    <source>
        <dbReference type="EMBL" id="TKW31313.1"/>
    </source>
</evidence>